<gene>
    <name evidence="6" type="ORF">ABA31_15440</name>
</gene>
<dbReference type="EMBL" id="BJUU01000008">
    <property type="protein sequence ID" value="GEK80193.1"/>
    <property type="molecule type" value="Genomic_DNA"/>
</dbReference>
<sequence length="295" mass="30646">MFTGLSAFPLTPLREDRLDAPAFERIVRMLAGSGVDSITMLGSTGSYAYLDRGERQEALATALAAAGETPVIAGIGALRTSAVLDHAQDAQDAGAQALLLAPMTYQALTEDDVFGLFSDVLERVAVPVVVYDNPGTTHFRFSDALYGRLAALPGIASIKIPGIPAGITAAERLAQLRDVVPPEVTIGISGDAFAADALRAGCEAWYSVIAGTLPGPALRIARAALGGDPSATAEAAAAMRPLWSLFARHGSLRVVAAIAEERGLVRAHPLPLPIRGLGERERAHVREALAAVPGG</sequence>
<dbReference type="SUPFAM" id="SSF51569">
    <property type="entry name" value="Aldolase"/>
    <property type="match status" value="1"/>
</dbReference>
<feature type="active site" description="Schiff-base intermediate with substrate" evidence="4">
    <location>
        <position position="159"/>
    </location>
</feature>
<dbReference type="Pfam" id="PF00701">
    <property type="entry name" value="DHDPS"/>
    <property type="match status" value="1"/>
</dbReference>
<evidence type="ECO:0000313" key="7">
    <source>
        <dbReference type="Proteomes" id="UP000321749"/>
    </source>
</evidence>
<dbReference type="GO" id="GO:0005829">
    <property type="term" value="C:cytosol"/>
    <property type="evidence" value="ECO:0007669"/>
    <property type="project" value="TreeGrafter"/>
</dbReference>
<dbReference type="CDD" id="cd00408">
    <property type="entry name" value="DHDPS-like"/>
    <property type="match status" value="1"/>
</dbReference>
<keyword evidence="2 3" id="KW-0456">Lyase</keyword>
<proteinExistence type="inferred from homology"/>
<dbReference type="GO" id="GO:0008840">
    <property type="term" value="F:4-hydroxy-tetrahydrodipicolinate synthase activity"/>
    <property type="evidence" value="ECO:0007669"/>
    <property type="project" value="TreeGrafter"/>
</dbReference>
<keyword evidence="7" id="KW-1185">Reference proteome</keyword>
<dbReference type="RefSeq" id="WP_146794255.1">
    <property type="nucleotide sequence ID" value="NZ_BJUU01000008.1"/>
</dbReference>
<name>A0AA87RIW3_9MICO</name>
<evidence type="ECO:0000256" key="3">
    <source>
        <dbReference type="PIRNR" id="PIRNR001365"/>
    </source>
</evidence>
<comment type="similarity">
    <text evidence="1 3">Belongs to the DapA family.</text>
</comment>
<accession>A0AA87RIW3</accession>
<protein>
    <submittedName>
        <fullName evidence="6">Dihydrodipicolinate synthase family protein</fullName>
    </submittedName>
</protein>
<feature type="binding site" evidence="5">
    <location>
        <position position="44"/>
    </location>
    <ligand>
        <name>pyruvate</name>
        <dbReference type="ChEBI" id="CHEBI:15361"/>
    </ligand>
</feature>
<evidence type="ECO:0000256" key="1">
    <source>
        <dbReference type="ARBA" id="ARBA00007592"/>
    </source>
</evidence>
<dbReference type="PANTHER" id="PTHR12128">
    <property type="entry name" value="DIHYDRODIPICOLINATE SYNTHASE"/>
    <property type="match status" value="1"/>
</dbReference>
<evidence type="ECO:0000256" key="5">
    <source>
        <dbReference type="PIRSR" id="PIRSR001365-2"/>
    </source>
</evidence>
<dbReference type="InterPro" id="IPR002220">
    <property type="entry name" value="DapA-like"/>
</dbReference>
<dbReference type="PANTHER" id="PTHR12128:SF66">
    <property type="entry name" value="4-HYDROXY-2-OXOGLUTARATE ALDOLASE, MITOCHONDRIAL"/>
    <property type="match status" value="1"/>
</dbReference>
<dbReference type="InterPro" id="IPR013785">
    <property type="entry name" value="Aldolase_TIM"/>
</dbReference>
<evidence type="ECO:0000256" key="2">
    <source>
        <dbReference type="ARBA" id="ARBA00023239"/>
    </source>
</evidence>
<evidence type="ECO:0000313" key="6">
    <source>
        <dbReference type="EMBL" id="GEK80193.1"/>
    </source>
</evidence>
<evidence type="ECO:0000256" key="4">
    <source>
        <dbReference type="PIRSR" id="PIRSR001365-1"/>
    </source>
</evidence>
<dbReference type="PIRSF" id="PIRSF001365">
    <property type="entry name" value="DHDPS"/>
    <property type="match status" value="1"/>
</dbReference>
<dbReference type="Proteomes" id="UP000321749">
    <property type="component" value="Unassembled WGS sequence"/>
</dbReference>
<dbReference type="Gene3D" id="3.20.20.70">
    <property type="entry name" value="Aldolase class I"/>
    <property type="match status" value="1"/>
</dbReference>
<feature type="active site" description="Proton donor/acceptor" evidence="4">
    <location>
        <position position="131"/>
    </location>
</feature>
<organism evidence="6 7">
    <name type="scientific">Agrococcus baldri</name>
    <dbReference type="NCBI Taxonomy" id="153730"/>
    <lineage>
        <taxon>Bacteria</taxon>
        <taxon>Bacillati</taxon>
        <taxon>Actinomycetota</taxon>
        <taxon>Actinomycetes</taxon>
        <taxon>Micrococcales</taxon>
        <taxon>Microbacteriaceae</taxon>
        <taxon>Agrococcus</taxon>
    </lineage>
</organism>
<reference evidence="6 7" key="1">
    <citation type="submission" date="2019-07" db="EMBL/GenBank/DDBJ databases">
        <title>Whole genome shotgun sequence of Agrococcus baldri NBRC 103055.</title>
        <authorList>
            <person name="Hosoyama A."/>
            <person name="Uohara A."/>
            <person name="Ohji S."/>
            <person name="Ichikawa N."/>
        </authorList>
    </citation>
    <scope>NUCLEOTIDE SEQUENCE [LARGE SCALE GENOMIC DNA]</scope>
    <source>
        <strain evidence="6 7">NBRC 103055</strain>
    </source>
</reference>
<dbReference type="SMART" id="SM01130">
    <property type="entry name" value="DHDPS"/>
    <property type="match status" value="1"/>
</dbReference>
<comment type="caution">
    <text evidence="6">The sequence shown here is derived from an EMBL/GenBank/DDBJ whole genome shotgun (WGS) entry which is preliminary data.</text>
</comment>
<dbReference type="PRINTS" id="PR00146">
    <property type="entry name" value="DHPICSNTHASE"/>
</dbReference>
<dbReference type="AlphaFoldDB" id="A0AA87RIW3"/>